<feature type="domain" description="DNA polymerase delta subunit OB-fold" evidence="3">
    <location>
        <begin position="1"/>
        <end position="76"/>
    </location>
</feature>
<evidence type="ECO:0000259" key="3">
    <source>
        <dbReference type="Pfam" id="PF18018"/>
    </source>
</evidence>
<keyword evidence="5" id="KW-1185">Reference proteome</keyword>
<accession>A0A2I0XI37</accession>
<name>A0A2I0XI37_9ASPA</name>
<comment type="similarity">
    <text evidence="1">Belongs to the DNA polymerase delta/II small subunit family.</text>
</comment>
<evidence type="ECO:0000256" key="2">
    <source>
        <dbReference type="ARBA" id="ARBA00022705"/>
    </source>
</evidence>
<dbReference type="AlphaFoldDB" id="A0A2I0XI37"/>
<dbReference type="GO" id="GO:0043625">
    <property type="term" value="C:delta DNA polymerase complex"/>
    <property type="evidence" value="ECO:0007669"/>
    <property type="project" value="TreeGrafter"/>
</dbReference>
<dbReference type="InterPro" id="IPR024826">
    <property type="entry name" value="DNA_pol_delta/II_ssu"/>
</dbReference>
<dbReference type="STRING" id="906689.A0A2I0XI37"/>
<dbReference type="EMBL" id="KZ501868">
    <property type="protein sequence ID" value="PKU87571.1"/>
    <property type="molecule type" value="Genomic_DNA"/>
</dbReference>
<reference evidence="4 5" key="1">
    <citation type="journal article" date="2016" name="Sci. Rep.">
        <title>The Dendrobium catenatum Lindl. genome sequence provides insights into polysaccharide synthase, floral development and adaptive evolution.</title>
        <authorList>
            <person name="Zhang G.Q."/>
            <person name="Xu Q."/>
            <person name="Bian C."/>
            <person name="Tsai W.C."/>
            <person name="Yeh C.M."/>
            <person name="Liu K.W."/>
            <person name="Yoshida K."/>
            <person name="Zhang L.S."/>
            <person name="Chang S.B."/>
            <person name="Chen F."/>
            <person name="Shi Y."/>
            <person name="Su Y.Y."/>
            <person name="Zhang Y.Q."/>
            <person name="Chen L.J."/>
            <person name="Yin Y."/>
            <person name="Lin M."/>
            <person name="Huang H."/>
            <person name="Deng H."/>
            <person name="Wang Z.W."/>
            <person name="Zhu S.L."/>
            <person name="Zhao X."/>
            <person name="Deng C."/>
            <person name="Niu S.C."/>
            <person name="Huang J."/>
            <person name="Wang M."/>
            <person name="Liu G.H."/>
            <person name="Yang H.J."/>
            <person name="Xiao X.J."/>
            <person name="Hsiao Y.Y."/>
            <person name="Wu W.L."/>
            <person name="Chen Y.Y."/>
            <person name="Mitsuda N."/>
            <person name="Ohme-Takagi M."/>
            <person name="Luo Y.B."/>
            <person name="Van de Peer Y."/>
            <person name="Liu Z.J."/>
        </authorList>
    </citation>
    <scope>NUCLEOTIDE SEQUENCE [LARGE SCALE GENOMIC DNA]</scope>
    <source>
        <tissue evidence="4">The whole plant</tissue>
    </source>
</reference>
<organism evidence="4 5">
    <name type="scientific">Dendrobium catenatum</name>
    <dbReference type="NCBI Taxonomy" id="906689"/>
    <lineage>
        <taxon>Eukaryota</taxon>
        <taxon>Viridiplantae</taxon>
        <taxon>Streptophyta</taxon>
        <taxon>Embryophyta</taxon>
        <taxon>Tracheophyta</taxon>
        <taxon>Spermatophyta</taxon>
        <taxon>Magnoliopsida</taxon>
        <taxon>Liliopsida</taxon>
        <taxon>Asparagales</taxon>
        <taxon>Orchidaceae</taxon>
        <taxon>Epidendroideae</taxon>
        <taxon>Malaxideae</taxon>
        <taxon>Dendrobiinae</taxon>
        <taxon>Dendrobium</taxon>
    </lineage>
</organism>
<sequence length="108" mass="12254">MKLKPCILDEYSKERTAVPLVKPHNFLHPDDQLILEDEIGRVKLRGSLLNPTDFVTGIGLALHGMKTIEGDFLVQDLLEAGFPPQTKLPRLGMSHSFFHCMLFYVHIL</sequence>
<dbReference type="Gene3D" id="2.40.50.430">
    <property type="match status" value="1"/>
</dbReference>
<dbReference type="PANTHER" id="PTHR10416">
    <property type="entry name" value="DNA POLYMERASE DELTA SUBUNIT 2"/>
    <property type="match status" value="1"/>
</dbReference>
<reference evidence="4 5" key="2">
    <citation type="journal article" date="2017" name="Nature">
        <title>The Apostasia genome and the evolution of orchids.</title>
        <authorList>
            <person name="Zhang G.Q."/>
            <person name="Liu K.W."/>
            <person name="Li Z."/>
            <person name="Lohaus R."/>
            <person name="Hsiao Y.Y."/>
            <person name="Niu S.C."/>
            <person name="Wang J.Y."/>
            <person name="Lin Y.C."/>
            <person name="Xu Q."/>
            <person name="Chen L.J."/>
            <person name="Yoshida K."/>
            <person name="Fujiwara S."/>
            <person name="Wang Z.W."/>
            <person name="Zhang Y.Q."/>
            <person name="Mitsuda N."/>
            <person name="Wang M."/>
            <person name="Liu G.H."/>
            <person name="Pecoraro L."/>
            <person name="Huang H.X."/>
            <person name="Xiao X.J."/>
            <person name="Lin M."/>
            <person name="Wu X.Y."/>
            <person name="Wu W.L."/>
            <person name="Chen Y.Y."/>
            <person name="Chang S.B."/>
            <person name="Sakamoto S."/>
            <person name="Ohme-Takagi M."/>
            <person name="Yagi M."/>
            <person name="Zeng S.J."/>
            <person name="Shen C.Y."/>
            <person name="Yeh C.M."/>
            <person name="Luo Y.B."/>
            <person name="Tsai W.C."/>
            <person name="Van de Peer Y."/>
            <person name="Liu Z.J."/>
        </authorList>
    </citation>
    <scope>NUCLEOTIDE SEQUENCE [LARGE SCALE GENOMIC DNA]</scope>
    <source>
        <tissue evidence="4">The whole plant</tissue>
    </source>
</reference>
<gene>
    <name evidence="4" type="primary">POLD2</name>
    <name evidence="4" type="ORF">MA16_Dca025876</name>
</gene>
<evidence type="ECO:0000256" key="1">
    <source>
        <dbReference type="ARBA" id="ARBA00006035"/>
    </source>
</evidence>
<evidence type="ECO:0000313" key="5">
    <source>
        <dbReference type="Proteomes" id="UP000233837"/>
    </source>
</evidence>
<dbReference type="Proteomes" id="UP000233837">
    <property type="component" value="Unassembled WGS sequence"/>
</dbReference>
<dbReference type="InterPro" id="IPR040663">
    <property type="entry name" value="DNA_pol_D_N"/>
</dbReference>
<dbReference type="Pfam" id="PF18018">
    <property type="entry name" value="DNA_pol_D_N"/>
    <property type="match status" value="1"/>
</dbReference>
<evidence type="ECO:0000313" key="4">
    <source>
        <dbReference type="EMBL" id="PKU87571.1"/>
    </source>
</evidence>
<proteinExistence type="inferred from homology"/>
<keyword evidence="2" id="KW-0235">DNA replication</keyword>
<dbReference type="GO" id="GO:0006271">
    <property type="term" value="P:DNA strand elongation involved in DNA replication"/>
    <property type="evidence" value="ECO:0007669"/>
    <property type="project" value="TreeGrafter"/>
</dbReference>
<protein>
    <submittedName>
        <fullName evidence="4">DNA polymerase delta small subunit</fullName>
    </submittedName>
</protein>
<dbReference type="PANTHER" id="PTHR10416:SF0">
    <property type="entry name" value="DNA POLYMERASE DELTA SUBUNIT 2"/>
    <property type="match status" value="1"/>
</dbReference>